<protein>
    <recommendedName>
        <fullName evidence="6">Cilia- and flagella-associated protein 91</fullName>
    </recommendedName>
</protein>
<evidence type="ECO:0000256" key="1">
    <source>
        <dbReference type="ARBA" id="ARBA00004430"/>
    </source>
</evidence>
<comment type="similarity">
    <text evidence="5">Belongs to the CFAP91 family.</text>
</comment>
<keyword evidence="4" id="KW-0966">Cell projection</keyword>
<accession>A0ABQ8U2Y4</accession>
<gene>
    <name evidence="8" type="ORF">PAPYR_11850</name>
</gene>
<dbReference type="PANTHER" id="PTHR22455">
    <property type="entry name" value="CILIA- AND FLAGELLA-ASSOCIATED PROTEIN 91"/>
    <property type="match status" value="1"/>
</dbReference>
<evidence type="ECO:0000313" key="8">
    <source>
        <dbReference type="EMBL" id="KAJ4453628.1"/>
    </source>
</evidence>
<evidence type="ECO:0000256" key="2">
    <source>
        <dbReference type="ARBA" id="ARBA00022490"/>
    </source>
</evidence>
<evidence type="ECO:0000256" key="6">
    <source>
        <dbReference type="ARBA" id="ARBA00029555"/>
    </source>
</evidence>
<evidence type="ECO:0000256" key="4">
    <source>
        <dbReference type="ARBA" id="ARBA00023273"/>
    </source>
</evidence>
<proteinExistence type="inferred from homology"/>
<evidence type="ECO:0000313" key="9">
    <source>
        <dbReference type="Proteomes" id="UP001141327"/>
    </source>
</evidence>
<comment type="caution">
    <text evidence="8">The sequence shown here is derived from an EMBL/GenBank/DDBJ whole genome shotgun (WGS) entry which is preliminary data.</text>
</comment>
<sequence>MQARQTVGRPTQTYVLPSRPLDRYYDPILSQHMTRQDADVSGVYRYKFFRRPFVPYLTAVTPDAVLAPAQQKVFQAPTEVARPPTPPFREMAVQTDYRESEAQTDPYTPDYVIPSGKPEPDILALLPFTWGNGLPAGAHEVYLIEKAQARREAEAALPPVVDGETFNQRVQFFAQCQLEDWMEREEEIKRLQEQRVAVLREALTQRDGSMETALVERLETIRQLKFSARDATVQKIQQRRVKDSASPCQRSAWLVVGVVWSNSAVSRKIQQCRVEEDPAKALRKLAEARKAPQTGTHVSRDVINEYYNYGSKVYAPLPRDGQLPDRGADQFQVRTSFLDTLEAVLSFEQPGGTAPSALLQVRVPEPHCMNFLRLPPTPSPPPAGIEMLHRSIPASLFNPSTKRPGPPVLRTQTSRIVCVSCLTP</sequence>
<dbReference type="InterPro" id="IPR032840">
    <property type="entry name" value="CFAP91_dom"/>
</dbReference>
<dbReference type="Proteomes" id="UP001141327">
    <property type="component" value="Unassembled WGS sequence"/>
</dbReference>
<dbReference type="EMBL" id="JAPMOS010000234">
    <property type="protein sequence ID" value="KAJ4453628.1"/>
    <property type="molecule type" value="Genomic_DNA"/>
</dbReference>
<feature type="domain" description="CFAP91" evidence="7">
    <location>
        <begin position="93"/>
        <end position="243"/>
    </location>
</feature>
<evidence type="ECO:0000256" key="3">
    <source>
        <dbReference type="ARBA" id="ARBA00023212"/>
    </source>
</evidence>
<reference evidence="8" key="1">
    <citation type="journal article" date="2022" name="bioRxiv">
        <title>Genomics of Preaxostyla Flagellates Illuminates Evolutionary Transitions and the Path Towards Mitochondrial Loss.</title>
        <authorList>
            <person name="Novak L.V.F."/>
            <person name="Treitli S.C."/>
            <person name="Pyrih J."/>
            <person name="Halakuc P."/>
            <person name="Pipaliya S.V."/>
            <person name="Vacek V."/>
            <person name="Brzon O."/>
            <person name="Soukal P."/>
            <person name="Eme L."/>
            <person name="Dacks J.B."/>
            <person name="Karnkowska A."/>
            <person name="Elias M."/>
            <person name="Hampl V."/>
        </authorList>
    </citation>
    <scope>NUCLEOTIDE SEQUENCE</scope>
    <source>
        <strain evidence="8">RCP-MX</strain>
    </source>
</reference>
<keyword evidence="3" id="KW-0206">Cytoskeleton</keyword>
<dbReference type="PANTHER" id="PTHR22455:SF10">
    <property type="entry name" value="CILIA- AND FLAGELLA-ASSOCIATED PROTEIN 91"/>
    <property type="match status" value="1"/>
</dbReference>
<organism evidence="8 9">
    <name type="scientific">Paratrimastix pyriformis</name>
    <dbReference type="NCBI Taxonomy" id="342808"/>
    <lineage>
        <taxon>Eukaryota</taxon>
        <taxon>Metamonada</taxon>
        <taxon>Preaxostyla</taxon>
        <taxon>Paratrimastigidae</taxon>
        <taxon>Paratrimastix</taxon>
    </lineage>
</organism>
<keyword evidence="9" id="KW-1185">Reference proteome</keyword>
<keyword evidence="2" id="KW-0963">Cytoplasm</keyword>
<evidence type="ECO:0000259" key="7">
    <source>
        <dbReference type="Pfam" id="PF14738"/>
    </source>
</evidence>
<dbReference type="Pfam" id="PF14738">
    <property type="entry name" value="CFAP91"/>
    <property type="match status" value="1"/>
</dbReference>
<evidence type="ECO:0000256" key="5">
    <source>
        <dbReference type="ARBA" id="ARBA00029468"/>
    </source>
</evidence>
<comment type="subcellular location">
    <subcellularLocation>
        <location evidence="1">Cytoplasm</location>
        <location evidence="1">Cytoskeleton</location>
        <location evidence="1">Cilium axoneme</location>
    </subcellularLocation>
</comment>
<name>A0ABQ8U2Y4_9EUKA</name>
<dbReference type="InterPro" id="IPR026720">
    <property type="entry name" value="CFAP91"/>
</dbReference>